<dbReference type="GeneID" id="54474312"/>
<name>A0A6A6PXE8_9PEZI</name>
<proteinExistence type="predicted"/>
<evidence type="ECO:0000313" key="3">
    <source>
        <dbReference type="Proteomes" id="UP000799767"/>
    </source>
</evidence>
<dbReference type="RefSeq" id="XP_033590948.1">
    <property type="nucleotide sequence ID" value="XM_033733310.1"/>
</dbReference>
<feature type="compositionally biased region" description="Pro residues" evidence="1">
    <location>
        <begin position="83"/>
        <end position="94"/>
    </location>
</feature>
<evidence type="ECO:0000313" key="2">
    <source>
        <dbReference type="EMBL" id="KAF2484379.1"/>
    </source>
</evidence>
<reference evidence="2" key="1">
    <citation type="journal article" date="2020" name="Stud. Mycol.">
        <title>101 Dothideomycetes genomes: a test case for predicting lifestyles and emergence of pathogens.</title>
        <authorList>
            <person name="Haridas S."/>
            <person name="Albert R."/>
            <person name="Binder M."/>
            <person name="Bloem J."/>
            <person name="Labutti K."/>
            <person name="Salamov A."/>
            <person name="Andreopoulos B."/>
            <person name="Baker S."/>
            <person name="Barry K."/>
            <person name="Bills G."/>
            <person name="Bluhm B."/>
            <person name="Cannon C."/>
            <person name="Castanera R."/>
            <person name="Culley D."/>
            <person name="Daum C."/>
            <person name="Ezra D."/>
            <person name="Gonzalez J."/>
            <person name="Henrissat B."/>
            <person name="Kuo A."/>
            <person name="Liang C."/>
            <person name="Lipzen A."/>
            <person name="Lutzoni F."/>
            <person name="Magnuson J."/>
            <person name="Mondo S."/>
            <person name="Nolan M."/>
            <person name="Ohm R."/>
            <person name="Pangilinan J."/>
            <person name="Park H.-J."/>
            <person name="Ramirez L."/>
            <person name="Alfaro M."/>
            <person name="Sun H."/>
            <person name="Tritt A."/>
            <person name="Yoshinaga Y."/>
            <person name="Zwiers L.-H."/>
            <person name="Turgeon B."/>
            <person name="Goodwin S."/>
            <person name="Spatafora J."/>
            <person name="Crous P."/>
            <person name="Grigoriev I."/>
        </authorList>
    </citation>
    <scope>NUCLEOTIDE SEQUENCE</scope>
    <source>
        <strain evidence="2">CBS 113389</strain>
    </source>
</reference>
<gene>
    <name evidence="2" type="ORF">BDY17DRAFT_295535</name>
</gene>
<feature type="compositionally biased region" description="Low complexity" evidence="1">
    <location>
        <begin position="176"/>
        <end position="187"/>
    </location>
</feature>
<dbReference type="EMBL" id="MU001634">
    <property type="protein sequence ID" value="KAF2484379.1"/>
    <property type="molecule type" value="Genomic_DNA"/>
</dbReference>
<feature type="compositionally biased region" description="Low complexity" evidence="1">
    <location>
        <begin position="143"/>
        <end position="167"/>
    </location>
</feature>
<protein>
    <submittedName>
        <fullName evidence="2">Uncharacterized protein</fullName>
    </submittedName>
</protein>
<feature type="compositionally biased region" description="Basic residues" evidence="1">
    <location>
        <begin position="132"/>
        <end position="142"/>
    </location>
</feature>
<accession>A0A6A6PXE8</accession>
<feature type="region of interest" description="Disordered" evidence="1">
    <location>
        <begin position="31"/>
        <end position="187"/>
    </location>
</feature>
<keyword evidence="3" id="KW-1185">Reference proteome</keyword>
<sequence>MPTTPRCHRRSSSMPVPVYLLPYKPTYSAEMARRHEAETTSVPRIAQAQRLNDGRLFPSIEEDAISTRLPSPSLSHSSNRPKWQPPTSPSPSANPPTSSACPRPTTPPSCANGRKPCAPSSPTTYCSTPGSGRRRASCRPRCTRSLPSRASCSPSCPRRCPSRSSRPTASMTCWASSRWRTSPTSTT</sequence>
<dbReference type="AlphaFoldDB" id="A0A6A6PXE8"/>
<evidence type="ECO:0000256" key="1">
    <source>
        <dbReference type="SAM" id="MobiDB-lite"/>
    </source>
</evidence>
<feature type="compositionally biased region" description="Polar residues" evidence="1">
    <location>
        <begin position="68"/>
        <end position="81"/>
    </location>
</feature>
<dbReference type="Proteomes" id="UP000799767">
    <property type="component" value="Unassembled WGS sequence"/>
</dbReference>
<organism evidence="2 3">
    <name type="scientific">Neohortaea acidophila</name>
    <dbReference type="NCBI Taxonomy" id="245834"/>
    <lineage>
        <taxon>Eukaryota</taxon>
        <taxon>Fungi</taxon>
        <taxon>Dikarya</taxon>
        <taxon>Ascomycota</taxon>
        <taxon>Pezizomycotina</taxon>
        <taxon>Dothideomycetes</taxon>
        <taxon>Dothideomycetidae</taxon>
        <taxon>Mycosphaerellales</taxon>
        <taxon>Teratosphaeriaceae</taxon>
        <taxon>Neohortaea</taxon>
    </lineage>
</organism>